<dbReference type="EMBL" id="CYZP01000009">
    <property type="protein sequence ID" value="CUN89443.1"/>
    <property type="molecule type" value="Genomic_DNA"/>
</dbReference>
<dbReference type="InterPro" id="IPR050706">
    <property type="entry name" value="Cyclic-di-GMP_PDE-like"/>
</dbReference>
<dbReference type="InterPro" id="IPR011006">
    <property type="entry name" value="CheY-like_superfamily"/>
</dbReference>
<dbReference type="Pfam" id="PF00990">
    <property type="entry name" value="GGDEF"/>
    <property type="match status" value="1"/>
</dbReference>
<organism evidence="7 8">
    <name type="scientific">Blautia obeum</name>
    <dbReference type="NCBI Taxonomy" id="40520"/>
    <lineage>
        <taxon>Bacteria</taxon>
        <taxon>Bacillati</taxon>
        <taxon>Bacillota</taxon>
        <taxon>Clostridia</taxon>
        <taxon>Lachnospirales</taxon>
        <taxon>Lachnospiraceae</taxon>
        <taxon>Blautia</taxon>
    </lineage>
</organism>
<evidence type="ECO:0000256" key="3">
    <source>
        <dbReference type="PROSITE-ProRule" id="PRU00169"/>
    </source>
</evidence>
<dbReference type="Gene3D" id="3.40.50.2300">
    <property type="match status" value="1"/>
</dbReference>
<comment type="function">
    <text evidence="2">May play the central regulatory role in sporulation. It may be an element of the effector pathway responsible for the activation of sporulation genes in response to nutritional stress. Spo0A may act in concert with spo0H (a sigma factor) to control the expression of some genes that are critical to the sporulation process.</text>
</comment>
<name>A0A174AMK1_9FIRM</name>
<dbReference type="PANTHER" id="PTHR33121:SF79">
    <property type="entry name" value="CYCLIC DI-GMP PHOSPHODIESTERASE PDED-RELATED"/>
    <property type="match status" value="1"/>
</dbReference>
<dbReference type="InterPro" id="IPR001633">
    <property type="entry name" value="EAL_dom"/>
</dbReference>
<proteinExistence type="predicted"/>
<dbReference type="PROSITE" id="PS50887">
    <property type="entry name" value="GGDEF"/>
    <property type="match status" value="1"/>
</dbReference>
<protein>
    <recommendedName>
        <fullName evidence="1">Stage 0 sporulation protein A homolog</fullName>
    </recommendedName>
</protein>
<feature type="domain" description="EAL" evidence="5">
    <location>
        <begin position="324"/>
        <end position="575"/>
    </location>
</feature>
<reference evidence="7 8" key="1">
    <citation type="submission" date="2015-09" db="EMBL/GenBank/DDBJ databases">
        <authorList>
            <consortium name="Pathogen Informatics"/>
        </authorList>
    </citation>
    <scope>NUCLEOTIDE SEQUENCE [LARGE SCALE GENOMIC DNA]</scope>
    <source>
        <strain evidence="7 8">2789STDY5834861</strain>
    </source>
</reference>
<accession>A0A174AMK1</accession>
<dbReference type="SMART" id="SM00267">
    <property type="entry name" value="GGDEF"/>
    <property type="match status" value="1"/>
</dbReference>
<evidence type="ECO:0000313" key="8">
    <source>
        <dbReference type="Proteomes" id="UP000095645"/>
    </source>
</evidence>
<dbReference type="AlphaFoldDB" id="A0A174AMK1"/>
<feature type="domain" description="GGDEF" evidence="6">
    <location>
        <begin position="189"/>
        <end position="315"/>
    </location>
</feature>
<dbReference type="NCBIfam" id="TIGR00254">
    <property type="entry name" value="GGDEF"/>
    <property type="match status" value="1"/>
</dbReference>
<dbReference type="CDD" id="cd17546">
    <property type="entry name" value="REC_hyHK_CKI1_RcsC-like"/>
    <property type="match status" value="1"/>
</dbReference>
<dbReference type="Pfam" id="PF00563">
    <property type="entry name" value="EAL"/>
    <property type="match status" value="1"/>
</dbReference>
<feature type="domain" description="Response regulatory" evidence="4">
    <location>
        <begin position="32"/>
        <end position="149"/>
    </location>
</feature>
<keyword evidence="3" id="KW-0597">Phosphoprotein</keyword>
<evidence type="ECO:0000259" key="4">
    <source>
        <dbReference type="PROSITE" id="PS50110"/>
    </source>
</evidence>
<dbReference type="PROSITE" id="PS50110">
    <property type="entry name" value="RESPONSE_REGULATORY"/>
    <property type="match status" value="1"/>
</dbReference>
<dbReference type="SUPFAM" id="SSF52172">
    <property type="entry name" value="CheY-like"/>
    <property type="match status" value="1"/>
</dbReference>
<dbReference type="InterPro" id="IPR001789">
    <property type="entry name" value="Sig_transdc_resp-reg_receiver"/>
</dbReference>
<feature type="modified residue" description="4-aspartylphosphate" evidence="3">
    <location>
        <position position="82"/>
    </location>
</feature>
<dbReference type="GO" id="GO:0071111">
    <property type="term" value="F:cyclic-guanylate-specific phosphodiesterase activity"/>
    <property type="evidence" value="ECO:0007669"/>
    <property type="project" value="InterPro"/>
</dbReference>
<dbReference type="PANTHER" id="PTHR33121">
    <property type="entry name" value="CYCLIC DI-GMP PHOSPHODIESTERASE PDEF"/>
    <property type="match status" value="1"/>
</dbReference>
<gene>
    <name evidence="7" type="primary">cph2_2</name>
    <name evidence="7" type="ORF">ERS852476_01359</name>
</gene>
<dbReference type="InterPro" id="IPR029787">
    <property type="entry name" value="Nucleotide_cyclase"/>
</dbReference>
<dbReference type="InterPro" id="IPR035919">
    <property type="entry name" value="EAL_sf"/>
</dbReference>
<dbReference type="CDD" id="cd01948">
    <property type="entry name" value="EAL"/>
    <property type="match status" value="1"/>
</dbReference>
<dbReference type="SUPFAM" id="SSF141868">
    <property type="entry name" value="EAL domain-like"/>
    <property type="match status" value="1"/>
</dbReference>
<dbReference type="SMART" id="SM00052">
    <property type="entry name" value="EAL"/>
    <property type="match status" value="1"/>
</dbReference>
<evidence type="ECO:0000259" key="6">
    <source>
        <dbReference type="PROSITE" id="PS50887"/>
    </source>
</evidence>
<dbReference type="Pfam" id="PF00072">
    <property type="entry name" value="Response_reg"/>
    <property type="match status" value="1"/>
</dbReference>
<dbReference type="SUPFAM" id="SSF55073">
    <property type="entry name" value="Nucleotide cyclase"/>
    <property type="match status" value="1"/>
</dbReference>
<dbReference type="CDD" id="cd01949">
    <property type="entry name" value="GGDEF"/>
    <property type="match status" value="1"/>
</dbReference>
<dbReference type="PROSITE" id="PS50883">
    <property type="entry name" value="EAL"/>
    <property type="match status" value="1"/>
</dbReference>
<evidence type="ECO:0000313" key="7">
    <source>
        <dbReference type="EMBL" id="CUN89443.1"/>
    </source>
</evidence>
<dbReference type="InterPro" id="IPR000160">
    <property type="entry name" value="GGDEF_dom"/>
</dbReference>
<dbReference type="InterPro" id="IPR043128">
    <property type="entry name" value="Rev_trsase/Diguanyl_cyclase"/>
</dbReference>
<evidence type="ECO:0000259" key="5">
    <source>
        <dbReference type="PROSITE" id="PS50883"/>
    </source>
</evidence>
<dbReference type="GO" id="GO:0000160">
    <property type="term" value="P:phosphorelay signal transduction system"/>
    <property type="evidence" value="ECO:0007669"/>
    <property type="project" value="InterPro"/>
</dbReference>
<evidence type="ECO:0000256" key="1">
    <source>
        <dbReference type="ARBA" id="ARBA00018672"/>
    </source>
</evidence>
<evidence type="ECO:0000256" key="2">
    <source>
        <dbReference type="ARBA" id="ARBA00024867"/>
    </source>
</evidence>
<sequence length="575" mass="65809">MEIVCEGYKKSMRKDSDNAKLLEPGELPSKRKVLVVEDNELNRDILSSFLEEKFDVFLAENGEEGLELLSEHYRELSVVLLDICMPVCDGFEFLRRRNTDKFLSTIPVIVMTGSNSKDVELQCLDLGAVDFIPKPYNFKLVMGRINSVIKLRESVMALTAVEHDELTGVYTRQAFFYHAKSFLKTRPGERFHLVIADIRDFKLINSSYGEKVGDEILCYLAGAYTKMLKTGLVSRYGSDQFVCMTCDDCDLSLETVTKIEEEIAEHAPVPNLMVKYGVYQDIDKSLPVSVICDRGFMAIRSIRDNYECNIAYYTEKMKQKQMQDRLLENRFESAIKNKEFVAYFQPKYDVKTERITGAESLVRWINPDGSMVMPGDFIPLYEKDGLIVKLDEYIFRYVCEFQRELMKKGQELIPISVNLSRTSIHHSDIVERYMKIVEENGIPFSCVPVELTETATLNNVMIRDFTEKLVNAGFALHMDDFGSGYSSLITLSELPFNTLKIDKSLVDCIHQQKGRMVVQQVIILAHGLGMKVVAEGVETADQLELLKEMECDNIQGFYYSRPLPKAEFVKKSEEN</sequence>
<dbReference type="Gene3D" id="3.30.70.270">
    <property type="match status" value="1"/>
</dbReference>
<dbReference type="Gene3D" id="3.20.20.450">
    <property type="entry name" value="EAL domain"/>
    <property type="match status" value="1"/>
</dbReference>
<dbReference type="SMART" id="SM00448">
    <property type="entry name" value="REC"/>
    <property type="match status" value="1"/>
</dbReference>
<dbReference type="Proteomes" id="UP000095645">
    <property type="component" value="Unassembled WGS sequence"/>
</dbReference>